<evidence type="ECO:0000256" key="2">
    <source>
        <dbReference type="ARBA" id="ARBA00023157"/>
    </source>
</evidence>
<organism evidence="7 8">
    <name type="scientific">Pagothenia borchgrevinki</name>
    <name type="common">Bald rockcod</name>
    <name type="synonym">Trematomus borchgrevinki</name>
    <dbReference type="NCBI Taxonomy" id="8213"/>
    <lineage>
        <taxon>Eukaryota</taxon>
        <taxon>Metazoa</taxon>
        <taxon>Chordata</taxon>
        <taxon>Craniata</taxon>
        <taxon>Vertebrata</taxon>
        <taxon>Euteleostomi</taxon>
        <taxon>Actinopterygii</taxon>
        <taxon>Neopterygii</taxon>
        <taxon>Teleostei</taxon>
        <taxon>Neoteleostei</taxon>
        <taxon>Acanthomorphata</taxon>
        <taxon>Eupercaria</taxon>
        <taxon>Perciformes</taxon>
        <taxon>Notothenioidei</taxon>
        <taxon>Nototheniidae</taxon>
        <taxon>Pagothenia</taxon>
    </lineage>
</organism>
<dbReference type="SMART" id="SM00241">
    <property type="entry name" value="ZP"/>
    <property type="match status" value="1"/>
</dbReference>
<dbReference type="PROSITE" id="PS51034">
    <property type="entry name" value="ZP_2"/>
    <property type="match status" value="1"/>
</dbReference>
<dbReference type="InterPro" id="IPR042235">
    <property type="entry name" value="ZP-C_dom"/>
</dbReference>
<evidence type="ECO:0000313" key="7">
    <source>
        <dbReference type="EMBL" id="KAL3065109.1"/>
    </source>
</evidence>
<feature type="chain" id="PRO_5044855111" description="ZP domain-containing protein" evidence="5">
    <location>
        <begin position="18"/>
        <end position="760"/>
    </location>
</feature>
<keyword evidence="4" id="KW-0812">Transmembrane</keyword>
<dbReference type="PANTHER" id="PTHR14002:SF59">
    <property type="entry name" value="CUB AND ZONA PELLUCIDA-LIKE DOMAIN-CONTAINING PROTEIN 1-RELATED"/>
    <property type="match status" value="1"/>
</dbReference>
<reference evidence="7 8" key="1">
    <citation type="journal article" date="2022" name="G3 (Bethesda)">
        <title>Evaluating Illumina-, Nanopore-, and PacBio-based genome assembly strategies with the bald notothen, Trematomus borchgrevinki.</title>
        <authorList>
            <person name="Rayamajhi N."/>
            <person name="Cheng C.C."/>
            <person name="Catchen J.M."/>
        </authorList>
    </citation>
    <scope>NUCLEOTIDE SEQUENCE [LARGE SCALE GENOMIC DNA]</scope>
    <source>
        <strain evidence="7">AGRC-2024</strain>
    </source>
</reference>
<dbReference type="Pfam" id="PF23344">
    <property type="entry name" value="ZP-N"/>
    <property type="match status" value="1"/>
</dbReference>
<reference evidence="7 8" key="2">
    <citation type="journal article" date="2024" name="G3 (Bethesda)">
        <title>The genome of the cryopelagic Antarctic bald notothen, Trematomus borchgrevinki.</title>
        <authorList>
            <person name="Rayamajhi N."/>
            <person name="Rivera-Colon A.G."/>
            <person name="Minhas B.F."/>
            <person name="Cheng C.C."/>
            <person name="Catchen J.M."/>
        </authorList>
    </citation>
    <scope>NUCLEOTIDE SEQUENCE [LARGE SCALE GENOMIC DNA]</scope>
    <source>
        <strain evidence="7">AGRC-2024</strain>
    </source>
</reference>
<feature type="domain" description="ZP" evidence="6">
    <location>
        <begin position="425"/>
        <end position="676"/>
    </location>
</feature>
<comment type="caution">
    <text evidence="7">The sequence shown here is derived from an EMBL/GenBank/DDBJ whole genome shotgun (WGS) entry which is preliminary data.</text>
</comment>
<keyword evidence="1 5" id="KW-0732">Signal</keyword>
<sequence>MAAALLLLLQLVSLASASHHYGGTVTYSYKGRNPDGSFRVDFRNRATYDGCRTSQNHRCSTGNCGLVTNQQRGITDRSTNAPQSNRQWCETETVQQRKVPTDKPFQMRARSCCWIPTRNGVSGWRFQTQVDLGSRSDTGKPNRSPDIAILPFLRVPQNCPRTYKLMSFDADGDTVRCRYGNIRNIECSGCNQPSGFVLDQGSCSLHYNDATVNPSVFGFELVVEDFPQRPISLSYTDGTQSYKAPLIPMRHKRALNHVHHTRTSATTTRQNTPLSKLPLQFSFLVDPTAPSCVDGLYLPRFVHPTPANGQHINAEVNKEVEIRVRAKASHATLHDIIISGPLNITKHRSTHGDFVIRWTPGPDDVGDHYPICFAVESVNDLPPQTTSNYGYHSHVTQSPEPGIYQSEMRCVLVNIGKRLIESHVTCHESSMTVEVNRSSLPGLHEDHLRLNDPSNTACNLDTNSNSTHIVAIVPLNACGTQIEEDEENLVFKNEITTVDNVHDLITRNHLLEVQFYCQYPKRGNVTQGFTAHRRNVVVWDKGFGKFTYMFEFYPDIRYRQMIDPGLYPLEYDVKNRIYMQIEAKSTVNNTQLFVESCSAAPYDTPNYWPTYSIIENGCNLDQTVQVHPRANPRQFRFSMEAFQFIGLHDQVYISCSVLICEAGSSGTRCSQGCINSPLTGHHHHRKREATTQSARHFISQGPLRLKRSAESTGSPATPLNLNLVFIVGCLLAAVGLISAVALYKVRASKVKYQPLPSFEN</sequence>
<keyword evidence="4" id="KW-1133">Transmembrane helix</keyword>
<proteinExistence type="predicted"/>
<keyword evidence="4" id="KW-0472">Membrane</keyword>
<dbReference type="FunFam" id="2.60.40.3210:FF:000013">
    <property type="entry name" value="Uncharacterized protein"/>
    <property type="match status" value="1"/>
</dbReference>
<dbReference type="InterPro" id="IPR055355">
    <property type="entry name" value="ZP-C"/>
</dbReference>
<evidence type="ECO:0000256" key="4">
    <source>
        <dbReference type="SAM" id="Phobius"/>
    </source>
</evidence>
<evidence type="ECO:0000259" key="6">
    <source>
        <dbReference type="PROSITE" id="PS51034"/>
    </source>
</evidence>
<dbReference type="Proteomes" id="UP001619887">
    <property type="component" value="Unassembled WGS sequence"/>
</dbReference>
<evidence type="ECO:0000256" key="3">
    <source>
        <dbReference type="SAM" id="MobiDB-lite"/>
    </source>
</evidence>
<feature type="signal peptide" evidence="5">
    <location>
        <begin position="1"/>
        <end position="17"/>
    </location>
</feature>
<protein>
    <recommendedName>
        <fullName evidence="6">ZP domain-containing protein</fullName>
    </recommendedName>
</protein>
<dbReference type="AlphaFoldDB" id="A0ABD2HFF3"/>
<keyword evidence="8" id="KW-1185">Reference proteome</keyword>
<dbReference type="InterPro" id="IPR001507">
    <property type="entry name" value="ZP_dom"/>
</dbReference>
<name>A0ABD2HFF3_PAGBO</name>
<dbReference type="EMBL" id="JBIYXZ010002069">
    <property type="protein sequence ID" value="KAL3065109.1"/>
    <property type="molecule type" value="Genomic_DNA"/>
</dbReference>
<evidence type="ECO:0000256" key="5">
    <source>
        <dbReference type="SAM" id="SignalP"/>
    </source>
</evidence>
<accession>A0ABD2HFF3</accession>
<keyword evidence="2" id="KW-1015">Disulfide bond</keyword>
<dbReference type="PANTHER" id="PTHR14002">
    <property type="entry name" value="ENDOGLIN/TGF-BETA RECEPTOR TYPE III"/>
    <property type="match status" value="1"/>
</dbReference>
<feature type="transmembrane region" description="Helical" evidence="4">
    <location>
        <begin position="723"/>
        <end position="743"/>
    </location>
</feature>
<dbReference type="Gene3D" id="2.60.40.3210">
    <property type="entry name" value="Zona pellucida, ZP-N domain"/>
    <property type="match status" value="1"/>
</dbReference>
<dbReference type="Pfam" id="PF00100">
    <property type="entry name" value="Zona_pellucida"/>
    <property type="match status" value="1"/>
</dbReference>
<feature type="region of interest" description="Disordered" evidence="3">
    <location>
        <begin position="75"/>
        <end position="95"/>
    </location>
</feature>
<gene>
    <name evidence="7" type="ORF">OYC64_015317</name>
</gene>
<evidence type="ECO:0000256" key="1">
    <source>
        <dbReference type="ARBA" id="ARBA00022729"/>
    </source>
</evidence>
<dbReference type="Gene3D" id="2.60.40.4100">
    <property type="entry name" value="Zona pellucida, ZP-C domain"/>
    <property type="match status" value="1"/>
</dbReference>
<evidence type="ECO:0000313" key="8">
    <source>
        <dbReference type="Proteomes" id="UP001619887"/>
    </source>
</evidence>
<dbReference type="InterPro" id="IPR055356">
    <property type="entry name" value="ZP-N"/>
</dbReference>